<dbReference type="GO" id="GO:0004806">
    <property type="term" value="F:triacylglycerol lipase activity"/>
    <property type="evidence" value="ECO:0007669"/>
    <property type="project" value="InterPro"/>
</dbReference>
<dbReference type="EMBL" id="JAJGCB010000007">
    <property type="protein sequence ID" value="KAJ8991875.1"/>
    <property type="molecule type" value="Genomic_DNA"/>
</dbReference>
<evidence type="ECO:0000256" key="1">
    <source>
        <dbReference type="SAM" id="MobiDB-lite"/>
    </source>
</evidence>
<evidence type="ECO:0000256" key="2">
    <source>
        <dbReference type="SAM" id="SignalP"/>
    </source>
</evidence>
<feature type="domain" description="AB hydrolase-1" evidence="3">
    <location>
        <begin position="191"/>
        <end position="442"/>
    </location>
</feature>
<dbReference type="AlphaFoldDB" id="A0AAN6IUY3"/>
<dbReference type="Gene3D" id="3.40.50.1820">
    <property type="entry name" value="alpha/beta hydrolase"/>
    <property type="match status" value="2"/>
</dbReference>
<feature type="region of interest" description="Disordered" evidence="1">
    <location>
        <begin position="31"/>
        <end position="51"/>
    </location>
</feature>
<reference evidence="4" key="1">
    <citation type="submission" date="2023-01" db="EMBL/GenBank/DDBJ databases">
        <title>Exophiala dermititidis isolated from Cystic Fibrosis Patient.</title>
        <authorList>
            <person name="Kurbessoian T."/>
            <person name="Crocker A."/>
            <person name="Murante D."/>
            <person name="Hogan D.A."/>
            <person name="Stajich J.E."/>
        </authorList>
    </citation>
    <scope>NUCLEOTIDE SEQUENCE</scope>
    <source>
        <strain evidence="4">Ex8</strain>
    </source>
</reference>
<feature type="chain" id="PRO_5042996621" description="AB hydrolase-1 domain-containing protein" evidence="2">
    <location>
        <begin position="27"/>
        <end position="498"/>
    </location>
</feature>
<feature type="signal peptide" evidence="2">
    <location>
        <begin position="1"/>
        <end position="26"/>
    </location>
</feature>
<dbReference type="PANTHER" id="PTHR34853:SF1">
    <property type="entry name" value="LIPASE 5"/>
    <property type="match status" value="1"/>
</dbReference>
<dbReference type="PANTHER" id="PTHR34853">
    <property type="match status" value="1"/>
</dbReference>
<dbReference type="InterPro" id="IPR000073">
    <property type="entry name" value="AB_hydrolase_1"/>
</dbReference>
<evidence type="ECO:0000313" key="4">
    <source>
        <dbReference type="EMBL" id="KAJ8991875.1"/>
    </source>
</evidence>
<dbReference type="InterPro" id="IPR005152">
    <property type="entry name" value="Lipase_secreted"/>
</dbReference>
<keyword evidence="2" id="KW-0732">Signal</keyword>
<dbReference type="InterPro" id="IPR029058">
    <property type="entry name" value="AB_hydrolase_fold"/>
</dbReference>
<dbReference type="Pfam" id="PF12697">
    <property type="entry name" value="Abhydrolase_6"/>
    <property type="match status" value="1"/>
</dbReference>
<dbReference type="Proteomes" id="UP001161757">
    <property type="component" value="Unassembled WGS sequence"/>
</dbReference>
<evidence type="ECO:0000259" key="3">
    <source>
        <dbReference type="Pfam" id="PF12697"/>
    </source>
</evidence>
<accession>A0AAN6IUY3</accession>
<evidence type="ECO:0000313" key="5">
    <source>
        <dbReference type="Proteomes" id="UP001161757"/>
    </source>
</evidence>
<gene>
    <name evidence="4" type="ORF">HRR80_004495</name>
</gene>
<dbReference type="GO" id="GO:0016042">
    <property type="term" value="P:lipid catabolic process"/>
    <property type="evidence" value="ECO:0007669"/>
    <property type="project" value="InterPro"/>
</dbReference>
<feature type="compositionally biased region" description="Polar residues" evidence="1">
    <location>
        <begin position="41"/>
        <end position="51"/>
    </location>
</feature>
<proteinExistence type="predicted"/>
<comment type="caution">
    <text evidence="4">The sequence shown here is derived from an EMBL/GenBank/DDBJ whole genome shotgun (WGS) entry which is preliminary data.</text>
</comment>
<name>A0AAN6IUY3_EXODE</name>
<dbReference type="SUPFAM" id="SSF53474">
    <property type="entry name" value="alpha/beta-Hydrolases"/>
    <property type="match status" value="1"/>
</dbReference>
<sequence>MGILSSSISIFLVCLSLLSLQAQVLAQSQDQDDSVPPAGAQNATFNATHGQFNPTTARTRIAQANLSAARSEAILTAVNFERSNWAGFSTRLDPFYVDVPSNASHAPAGSVIKVEQVTNTSLYTLPANVALSRMLFMTKTLNGTAVPASAYILWPWMPRRFQNVSGLPIVAWGHGTSGWSGECGPSHIRNLWYQYSAPYVLALQGYVVVAPDYAGLGLDHDAEGGFIAHQYLAHPAHGSDLIHAVQAAQQAWPSLLAHEFVVMGHSQGGGAAWGAAQLLAKNPVKGYLGTVAGSPSTSTKTLIQQSWGSSASLGSMLTRVGTGINSVFPTFQMSDWLSAQGVRVTELLQDLQGCQSVAYEMTGLQTLVNPRWNETWYLDAFDNLTSNGGQAFAGPMLVLQGTNDTSVFVDSVTSAVNATCNAYRAGQLEYVTFEGVGHVSVLYAGQQIWLDWIADRFGGVDAPRGCKRVHYQPQFAVEVYQKEAALFLEYPLYGYETA</sequence>
<protein>
    <recommendedName>
        <fullName evidence="3">AB hydrolase-1 domain-containing protein</fullName>
    </recommendedName>
</protein>
<organism evidence="4 5">
    <name type="scientific">Exophiala dermatitidis</name>
    <name type="common">Black yeast-like fungus</name>
    <name type="synonym">Wangiella dermatitidis</name>
    <dbReference type="NCBI Taxonomy" id="5970"/>
    <lineage>
        <taxon>Eukaryota</taxon>
        <taxon>Fungi</taxon>
        <taxon>Dikarya</taxon>
        <taxon>Ascomycota</taxon>
        <taxon>Pezizomycotina</taxon>
        <taxon>Eurotiomycetes</taxon>
        <taxon>Chaetothyriomycetidae</taxon>
        <taxon>Chaetothyriales</taxon>
        <taxon>Herpotrichiellaceae</taxon>
        <taxon>Exophiala</taxon>
    </lineage>
</organism>